<dbReference type="PANTHER" id="PTHR42973:SF54">
    <property type="entry name" value="FAD-BINDING PCMH-TYPE DOMAIN-CONTAINING PROTEIN"/>
    <property type="match status" value="1"/>
</dbReference>
<dbReference type="GO" id="GO:0071949">
    <property type="term" value="F:FAD binding"/>
    <property type="evidence" value="ECO:0007669"/>
    <property type="project" value="InterPro"/>
</dbReference>
<keyword evidence="2" id="KW-0285">Flavoprotein</keyword>
<organism evidence="7 8">
    <name type="scientific">Cudoniella acicularis</name>
    <dbReference type="NCBI Taxonomy" id="354080"/>
    <lineage>
        <taxon>Eukaryota</taxon>
        <taxon>Fungi</taxon>
        <taxon>Dikarya</taxon>
        <taxon>Ascomycota</taxon>
        <taxon>Pezizomycotina</taxon>
        <taxon>Leotiomycetes</taxon>
        <taxon>Helotiales</taxon>
        <taxon>Tricladiaceae</taxon>
        <taxon>Cudoniella</taxon>
    </lineage>
</organism>
<comment type="similarity">
    <text evidence="1">Belongs to the oxygen-dependent FAD-linked oxidoreductase family.</text>
</comment>
<dbReference type="Gene3D" id="3.30.465.10">
    <property type="match status" value="1"/>
</dbReference>
<evidence type="ECO:0000259" key="6">
    <source>
        <dbReference type="PROSITE" id="PS51387"/>
    </source>
</evidence>
<dbReference type="InterPro" id="IPR016166">
    <property type="entry name" value="FAD-bd_PCMH"/>
</dbReference>
<evidence type="ECO:0000313" key="7">
    <source>
        <dbReference type="EMBL" id="KAF4628749.1"/>
    </source>
</evidence>
<comment type="similarity">
    <text evidence="5">Belongs to the ustYa family.</text>
</comment>
<dbReference type="Pfam" id="PF11807">
    <property type="entry name" value="UstYa"/>
    <property type="match status" value="1"/>
</dbReference>
<dbReference type="PANTHER" id="PTHR42973">
    <property type="entry name" value="BINDING OXIDOREDUCTASE, PUTATIVE (AFU_ORTHOLOGUE AFUA_1G17690)-RELATED"/>
    <property type="match status" value="1"/>
</dbReference>
<dbReference type="InterPro" id="IPR021765">
    <property type="entry name" value="UstYa-like"/>
</dbReference>
<dbReference type="PROSITE" id="PS51387">
    <property type="entry name" value="FAD_PCMH"/>
    <property type="match status" value="1"/>
</dbReference>
<gene>
    <name evidence="7" type="ORF">G7Y89_g9408</name>
</gene>
<evidence type="ECO:0000256" key="2">
    <source>
        <dbReference type="ARBA" id="ARBA00022630"/>
    </source>
</evidence>
<proteinExistence type="inferred from homology"/>
<name>A0A8H4RHI4_9HELO</name>
<sequence>MEDSRLSYDDVDETSESLLEKFTYDKPKRSSRALFYSLNRGSWGTSSSIDKTVYSPAQEAVNFERVRFNATLVIESPYNGEPGPEVDAAWHELLSYMNIAVSGSDLDRIGASSIPIPDQEGQYVAGLNVFHELHCLKRIRQYTWADYYHPNATEEDSRLNRLHADHCIDVLRQAILCHSDISLFTLEWSQAQSKPRANFSHEHTCVNWGAILAWARERSVPESTMKNLKHPILDCTSKIDQYGEKGVKKDLDDRCESISKTLPGAASYELTSKLDLWSLFQSQNVPRCVVLPTNAEEVAVILGAARTHECQFAVLAGGTSPNKHASNIEGGITISMHRMKNVEVVDSEMLHVQAGAGSLWADVYRELDMRNMSATGTRNGLTGVTGSILGGGISFFSQQNGWACDTVVRFEVVLANSSIAQISHLSHPELFFALRGGGNNFGIVTRVTFEAFRNPPSWYTFQLWEMSVRGTVFQRLHNHTLRMPKGVCQIAVTLGWHTPTKKFVISERMVSSERPYLPDSLPFPGSHEGNHSSPAVATTVYNQPVLKMSQKMDFLNPPGYYNYFGTHTVKSDDKAHMLIAKIFLEEAEAVVDVNDLKLYIVYNPLTIETIQKMGLRGGNCLGINEHDGPLTIVNINMHWRNPSDTPRMRSLMKNLLRRFQVTTKEMEMFHPYIFQNHAFEEQDVFSGYGKDNLLKLRKVRKQVDPNGVFQKLQPGYFKIGEVKEDNENYKSEL</sequence>
<feature type="domain" description="FAD-binding PCMH-type" evidence="6">
    <location>
        <begin position="282"/>
        <end position="454"/>
    </location>
</feature>
<dbReference type="GO" id="GO:0016491">
    <property type="term" value="F:oxidoreductase activity"/>
    <property type="evidence" value="ECO:0007669"/>
    <property type="project" value="UniProtKB-KW"/>
</dbReference>
<reference evidence="7 8" key="1">
    <citation type="submission" date="2020-03" db="EMBL/GenBank/DDBJ databases">
        <title>Draft Genome Sequence of Cudoniella acicularis.</title>
        <authorList>
            <person name="Buettner E."/>
            <person name="Kellner H."/>
        </authorList>
    </citation>
    <scope>NUCLEOTIDE SEQUENCE [LARGE SCALE GENOMIC DNA]</scope>
    <source>
        <strain evidence="7 8">DSM 108380</strain>
    </source>
</reference>
<dbReference type="EMBL" id="JAAMPI010000768">
    <property type="protein sequence ID" value="KAF4628749.1"/>
    <property type="molecule type" value="Genomic_DNA"/>
</dbReference>
<evidence type="ECO:0000256" key="3">
    <source>
        <dbReference type="ARBA" id="ARBA00022827"/>
    </source>
</evidence>
<evidence type="ECO:0000313" key="8">
    <source>
        <dbReference type="Proteomes" id="UP000566819"/>
    </source>
</evidence>
<keyword evidence="3" id="KW-0274">FAD</keyword>
<keyword evidence="8" id="KW-1185">Reference proteome</keyword>
<dbReference type="InterPro" id="IPR006094">
    <property type="entry name" value="Oxid_FAD_bind_N"/>
</dbReference>
<evidence type="ECO:0000256" key="1">
    <source>
        <dbReference type="ARBA" id="ARBA00005466"/>
    </source>
</evidence>
<dbReference type="Proteomes" id="UP000566819">
    <property type="component" value="Unassembled WGS sequence"/>
</dbReference>
<comment type="caution">
    <text evidence="7">The sequence shown here is derived from an EMBL/GenBank/DDBJ whole genome shotgun (WGS) entry which is preliminary data.</text>
</comment>
<protein>
    <recommendedName>
        <fullName evidence="6">FAD-binding PCMH-type domain-containing protein</fullName>
    </recommendedName>
</protein>
<dbReference type="OrthoDB" id="2151789at2759"/>
<dbReference type="AlphaFoldDB" id="A0A8H4RHI4"/>
<keyword evidence="4" id="KW-0560">Oxidoreductase</keyword>
<dbReference type="SUPFAM" id="SSF56176">
    <property type="entry name" value="FAD-binding/transporter-associated domain-like"/>
    <property type="match status" value="1"/>
</dbReference>
<dbReference type="InterPro" id="IPR016169">
    <property type="entry name" value="FAD-bd_PCMH_sub2"/>
</dbReference>
<evidence type="ECO:0000256" key="5">
    <source>
        <dbReference type="ARBA" id="ARBA00035112"/>
    </source>
</evidence>
<dbReference type="InterPro" id="IPR050416">
    <property type="entry name" value="FAD-linked_Oxidoreductase"/>
</dbReference>
<evidence type="ECO:0000256" key="4">
    <source>
        <dbReference type="ARBA" id="ARBA00023002"/>
    </source>
</evidence>
<dbReference type="GO" id="GO:0043386">
    <property type="term" value="P:mycotoxin biosynthetic process"/>
    <property type="evidence" value="ECO:0007669"/>
    <property type="project" value="InterPro"/>
</dbReference>
<accession>A0A8H4RHI4</accession>
<dbReference type="InterPro" id="IPR036318">
    <property type="entry name" value="FAD-bd_PCMH-like_sf"/>
</dbReference>
<dbReference type="Pfam" id="PF01565">
    <property type="entry name" value="FAD_binding_4"/>
    <property type="match status" value="1"/>
</dbReference>